<dbReference type="EC" id="2.7.7.7" evidence="1"/>
<comment type="catalytic activity">
    <reaction evidence="8">
        <text>DNA(n) + a 2'-deoxyribonucleoside 5'-triphosphate = DNA(n+1) + diphosphate</text>
        <dbReference type="Rhea" id="RHEA:22508"/>
        <dbReference type="Rhea" id="RHEA-COMP:17339"/>
        <dbReference type="Rhea" id="RHEA-COMP:17340"/>
        <dbReference type="ChEBI" id="CHEBI:33019"/>
        <dbReference type="ChEBI" id="CHEBI:61560"/>
        <dbReference type="ChEBI" id="CHEBI:173112"/>
        <dbReference type="EC" id="2.7.7.7"/>
    </reaction>
</comment>
<sequence length="340" mass="37224">MAKGKNTGPSFEDLRTAFQSGNVKPLYFLYGEEGYLIDELQRLAVGLVAPHERDFNLDVIFGPEAQAQSVLAQCAQFPMMAERRVVIVRGFEQLDDNKLFSAYAAQPNPTAVVILCCNSKPNLSHHPYRALKQHAVASEFATLKDRQLHGWVESRFREQGKATESGAAQMLADLSGPDLRTVAGEVDKLVTYVGSRDRVTRDDIVQAAGHSREENVFELQSAIAGGDRARALGIGLSLMGLATNRRGEAIRMIALLGAYIQKVWKVTACREQGVPENQMARQVGVPPFVLREYIAAERRLGPRLPAAFGALLAADAELKGGSQRDPQAVFALLIRRLTPG</sequence>
<keyword evidence="5" id="KW-0235">DNA replication</keyword>
<dbReference type="GO" id="GO:0006261">
    <property type="term" value="P:DNA-templated DNA replication"/>
    <property type="evidence" value="ECO:0007669"/>
    <property type="project" value="TreeGrafter"/>
</dbReference>
<evidence type="ECO:0000256" key="8">
    <source>
        <dbReference type="ARBA" id="ARBA00049244"/>
    </source>
</evidence>
<dbReference type="GO" id="GO:0003677">
    <property type="term" value="F:DNA binding"/>
    <property type="evidence" value="ECO:0007669"/>
    <property type="project" value="InterPro"/>
</dbReference>
<dbReference type="NCBIfam" id="TIGR01128">
    <property type="entry name" value="holA"/>
    <property type="match status" value="1"/>
</dbReference>
<dbReference type="RefSeq" id="WP_094550811.1">
    <property type="nucleotide sequence ID" value="NZ_MQWB01000001.1"/>
</dbReference>
<accession>A0A259U355</accession>
<dbReference type="Gene3D" id="1.20.272.10">
    <property type="match status" value="1"/>
</dbReference>
<keyword evidence="4" id="KW-0548">Nucleotidyltransferase</keyword>
<dbReference type="GO" id="GO:0003887">
    <property type="term" value="F:DNA-directed DNA polymerase activity"/>
    <property type="evidence" value="ECO:0007669"/>
    <property type="project" value="UniProtKB-KW"/>
</dbReference>
<reference evidence="11 12" key="1">
    <citation type="submission" date="2016-11" db="EMBL/GenBank/DDBJ databases">
        <title>Study of marine rhodopsin-containing bacteria.</title>
        <authorList>
            <person name="Yoshizawa S."/>
            <person name="Kumagai Y."/>
            <person name="Kogure K."/>
        </authorList>
    </citation>
    <scope>NUCLEOTIDE SEQUENCE [LARGE SCALE GENOMIC DNA]</scope>
    <source>
        <strain evidence="11 12">SG-29</strain>
    </source>
</reference>
<dbReference type="Gene3D" id="1.10.8.60">
    <property type="match status" value="1"/>
</dbReference>
<dbReference type="InterPro" id="IPR005790">
    <property type="entry name" value="DNA_polIII_delta"/>
</dbReference>
<dbReference type="AlphaFoldDB" id="A0A259U355"/>
<evidence type="ECO:0000256" key="5">
    <source>
        <dbReference type="ARBA" id="ARBA00022705"/>
    </source>
</evidence>
<feature type="domain" description="DNA polymerase III delta subunit-like C-terminal" evidence="10">
    <location>
        <begin position="213"/>
        <end position="334"/>
    </location>
</feature>
<name>A0A259U355_9BACT</name>
<evidence type="ECO:0000256" key="1">
    <source>
        <dbReference type="ARBA" id="ARBA00012417"/>
    </source>
</evidence>
<feature type="domain" description="DNA polymerase III delta N-terminal" evidence="9">
    <location>
        <begin position="27"/>
        <end position="137"/>
    </location>
</feature>
<dbReference type="InterPro" id="IPR010372">
    <property type="entry name" value="DNA_pol3_delta_N"/>
</dbReference>
<dbReference type="PANTHER" id="PTHR34388">
    <property type="entry name" value="DNA POLYMERASE III SUBUNIT DELTA"/>
    <property type="match status" value="1"/>
</dbReference>
<keyword evidence="3" id="KW-0808">Transferase</keyword>
<dbReference type="GO" id="GO:0009360">
    <property type="term" value="C:DNA polymerase III complex"/>
    <property type="evidence" value="ECO:0007669"/>
    <property type="project" value="InterPro"/>
</dbReference>
<evidence type="ECO:0000256" key="2">
    <source>
        <dbReference type="ARBA" id="ARBA00017703"/>
    </source>
</evidence>
<dbReference type="InterPro" id="IPR048466">
    <property type="entry name" value="DNA_pol3_delta-like_C"/>
</dbReference>
<dbReference type="PANTHER" id="PTHR34388:SF1">
    <property type="entry name" value="DNA POLYMERASE III SUBUNIT DELTA"/>
    <property type="match status" value="1"/>
</dbReference>
<dbReference type="InterPro" id="IPR008921">
    <property type="entry name" value="DNA_pol3_clamp-load_cplx_C"/>
</dbReference>
<comment type="caution">
    <text evidence="11">The sequence shown here is derived from an EMBL/GenBank/DDBJ whole genome shotgun (WGS) entry which is preliminary data.</text>
</comment>
<evidence type="ECO:0000256" key="3">
    <source>
        <dbReference type="ARBA" id="ARBA00022679"/>
    </source>
</evidence>
<organism evidence="11 12">
    <name type="scientific">Rubricoccus marinus</name>
    <dbReference type="NCBI Taxonomy" id="716817"/>
    <lineage>
        <taxon>Bacteria</taxon>
        <taxon>Pseudomonadati</taxon>
        <taxon>Rhodothermota</taxon>
        <taxon>Rhodothermia</taxon>
        <taxon>Rhodothermales</taxon>
        <taxon>Rubricoccaceae</taxon>
        <taxon>Rubricoccus</taxon>
    </lineage>
</organism>
<gene>
    <name evidence="11" type="ORF">BSZ36_16235</name>
</gene>
<keyword evidence="12" id="KW-1185">Reference proteome</keyword>
<evidence type="ECO:0000259" key="9">
    <source>
        <dbReference type="Pfam" id="PF06144"/>
    </source>
</evidence>
<protein>
    <recommendedName>
        <fullName evidence="2">DNA polymerase III subunit delta</fullName>
        <ecNumber evidence="1">2.7.7.7</ecNumber>
    </recommendedName>
</protein>
<evidence type="ECO:0000313" key="12">
    <source>
        <dbReference type="Proteomes" id="UP000216446"/>
    </source>
</evidence>
<dbReference type="InParanoid" id="A0A259U355"/>
<keyword evidence="6" id="KW-0239">DNA-directed DNA polymerase</keyword>
<evidence type="ECO:0000256" key="6">
    <source>
        <dbReference type="ARBA" id="ARBA00022932"/>
    </source>
</evidence>
<dbReference type="Pfam" id="PF06144">
    <property type="entry name" value="DNA_pol3_delta"/>
    <property type="match status" value="1"/>
</dbReference>
<dbReference type="SUPFAM" id="SSF52540">
    <property type="entry name" value="P-loop containing nucleoside triphosphate hydrolases"/>
    <property type="match status" value="1"/>
</dbReference>
<evidence type="ECO:0000256" key="7">
    <source>
        <dbReference type="ARBA" id="ARBA00034754"/>
    </source>
</evidence>
<dbReference type="SUPFAM" id="SSF48019">
    <property type="entry name" value="post-AAA+ oligomerization domain-like"/>
    <property type="match status" value="1"/>
</dbReference>
<evidence type="ECO:0000259" key="10">
    <source>
        <dbReference type="Pfam" id="PF21694"/>
    </source>
</evidence>
<comment type="similarity">
    <text evidence="7">Belongs to the DNA polymerase HolA subunit family.</text>
</comment>
<evidence type="ECO:0000313" key="11">
    <source>
        <dbReference type="EMBL" id="OZC04392.1"/>
    </source>
</evidence>
<dbReference type="InterPro" id="IPR027417">
    <property type="entry name" value="P-loop_NTPase"/>
</dbReference>
<dbReference type="Gene3D" id="3.40.50.300">
    <property type="entry name" value="P-loop containing nucleotide triphosphate hydrolases"/>
    <property type="match status" value="1"/>
</dbReference>
<dbReference type="Pfam" id="PF21694">
    <property type="entry name" value="DNA_pol3_delta_C"/>
    <property type="match status" value="1"/>
</dbReference>
<dbReference type="Proteomes" id="UP000216446">
    <property type="component" value="Unassembled WGS sequence"/>
</dbReference>
<dbReference type="EMBL" id="MQWB01000001">
    <property type="protein sequence ID" value="OZC04392.1"/>
    <property type="molecule type" value="Genomic_DNA"/>
</dbReference>
<proteinExistence type="inferred from homology"/>
<evidence type="ECO:0000256" key="4">
    <source>
        <dbReference type="ARBA" id="ARBA00022695"/>
    </source>
</evidence>
<dbReference type="OrthoDB" id="1172326at2"/>